<dbReference type="EMBL" id="VKHT01000472">
    <property type="protein sequence ID" value="MBB0245373.1"/>
    <property type="molecule type" value="Genomic_DNA"/>
</dbReference>
<comment type="similarity">
    <text evidence="1">Belongs to the YciI family.</text>
</comment>
<name>A0A7W3TEH6_9ACTN</name>
<dbReference type="InterPro" id="IPR011008">
    <property type="entry name" value="Dimeric_a/b-barrel"/>
</dbReference>
<dbReference type="SUPFAM" id="SSF54909">
    <property type="entry name" value="Dimeric alpha+beta barrel"/>
    <property type="match status" value="1"/>
</dbReference>
<keyword evidence="4" id="KW-1185">Reference proteome</keyword>
<dbReference type="Pfam" id="PF03795">
    <property type="entry name" value="YCII"/>
    <property type="match status" value="1"/>
</dbReference>
<comment type="caution">
    <text evidence="3">The sequence shown here is derived from an EMBL/GenBank/DDBJ whole genome shotgun (WGS) entry which is preliminary data.</text>
</comment>
<evidence type="ECO:0000256" key="1">
    <source>
        <dbReference type="ARBA" id="ARBA00007689"/>
    </source>
</evidence>
<dbReference type="RefSeq" id="WP_182606868.1">
    <property type="nucleotide sequence ID" value="NZ_VKHT01000472.1"/>
</dbReference>
<dbReference type="Proteomes" id="UP000538929">
    <property type="component" value="Unassembled WGS sequence"/>
</dbReference>
<organism evidence="3 4">
    <name type="scientific">Streptomyces alkaliphilus</name>
    <dbReference type="NCBI Taxonomy" id="1472722"/>
    <lineage>
        <taxon>Bacteria</taxon>
        <taxon>Bacillati</taxon>
        <taxon>Actinomycetota</taxon>
        <taxon>Actinomycetes</taxon>
        <taxon>Kitasatosporales</taxon>
        <taxon>Streptomycetaceae</taxon>
        <taxon>Streptomyces</taxon>
    </lineage>
</organism>
<accession>A0A7W3TEH6</accession>
<dbReference type="PANTHER" id="PTHR35174:SF3">
    <property type="entry name" value="BLL7171 PROTEIN"/>
    <property type="match status" value="1"/>
</dbReference>
<dbReference type="AlphaFoldDB" id="A0A7W3TEH6"/>
<feature type="domain" description="YCII-related" evidence="2">
    <location>
        <begin position="22"/>
        <end position="109"/>
    </location>
</feature>
<dbReference type="PANTHER" id="PTHR35174">
    <property type="entry name" value="BLL7171 PROTEIN-RELATED"/>
    <property type="match status" value="1"/>
</dbReference>
<reference evidence="4" key="1">
    <citation type="submission" date="2019-10" db="EMBL/GenBank/DDBJ databases">
        <title>Streptomyces sp. nov., a novel actinobacterium isolated from alkaline environment.</title>
        <authorList>
            <person name="Golinska P."/>
        </authorList>
    </citation>
    <scope>NUCLEOTIDE SEQUENCE [LARGE SCALE GENOMIC DNA]</scope>
    <source>
        <strain evidence="4">DSM 42118</strain>
    </source>
</reference>
<dbReference type="InterPro" id="IPR005545">
    <property type="entry name" value="YCII"/>
</dbReference>
<evidence type="ECO:0000259" key="2">
    <source>
        <dbReference type="Pfam" id="PF03795"/>
    </source>
</evidence>
<sequence length="118" mass="12604">MAQYAVFIYEAEIPGGWDNAPAELLEAHEAFPGRVEELGGKILNGLALQPADTARTVRGGEVADRPFSDSKQSIGGAFVLEAKDIDHALEIAKVVPVHDGGVEIRPLFDVPQEEPEAA</sequence>
<evidence type="ECO:0000313" key="3">
    <source>
        <dbReference type="EMBL" id="MBB0245373.1"/>
    </source>
</evidence>
<protein>
    <recommendedName>
        <fullName evidence="2">YCII-related domain-containing protein</fullName>
    </recommendedName>
</protein>
<evidence type="ECO:0000313" key="4">
    <source>
        <dbReference type="Proteomes" id="UP000538929"/>
    </source>
</evidence>
<proteinExistence type="inferred from homology"/>
<dbReference type="Gene3D" id="3.30.70.1060">
    <property type="entry name" value="Dimeric alpha+beta barrel"/>
    <property type="match status" value="1"/>
</dbReference>
<gene>
    <name evidence="3" type="ORF">FNQ90_15015</name>
</gene>